<name>A0A656G6S6_PSEA0</name>
<gene>
    <name evidence="1" type="ORF">PSYMO_08239</name>
</gene>
<proteinExistence type="predicted"/>
<evidence type="ECO:0000313" key="2">
    <source>
        <dbReference type="Proteomes" id="UP000003465"/>
    </source>
</evidence>
<reference evidence="1 2" key="1">
    <citation type="journal article" date="2011" name="PLoS Pathog.">
        <title>Dynamic evolution of pathogenicity revealed by sequencing and comparative genomics of 19 Pseudomonas syringae isolates.</title>
        <authorList>
            <person name="Baltrus D.A."/>
            <person name="Nishimura M.T."/>
            <person name="Romanchuk A."/>
            <person name="Chang J.H."/>
            <person name="Mukhtar M.S."/>
            <person name="Cherkis K."/>
            <person name="Roach J."/>
            <person name="Grant S.R."/>
            <person name="Jones C.D."/>
            <person name="Dangl J.L."/>
        </authorList>
    </citation>
    <scope>NUCLEOTIDE SEQUENCE [LARGE SCALE GENOMIC DNA]</scope>
    <source>
        <strain evidence="1 2">301020</strain>
    </source>
</reference>
<protein>
    <submittedName>
        <fullName evidence="1">Uncharacterized protein</fullName>
    </submittedName>
</protein>
<dbReference type="Proteomes" id="UP000003465">
    <property type="component" value="Unassembled WGS sequence"/>
</dbReference>
<dbReference type="EMBL" id="AEAG01000318">
    <property type="protein sequence ID" value="EGH21482.1"/>
    <property type="molecule type" value="Genomic_DNA"/>
</dbReference>
<dbReference type="AlphaFoldDB" id="A0A656G6S6"/>
<evidence type="ECO:0000313" key="1">
    <source>
        <dbReference type="EMBL" id="EGH21482.1"/>
    </source>
</evidence>
<comment type="caution">
    <text evidence="1">The sequence shown here is derived from an EMBL/GenBank/DDBJ whole genome shotgun (WGS) entry which is preliminary data.</text>
</comment>
<organism evidence="1 2">
    <name type="scientific">Pseudomonas amygdali pv. mori str. 301020</name>
    <dbReference type="NCBI Taxonomy" id="629261"/>
    <lineage>
        <taxon>Bacteria</taxon>
        <taxon>Pseudomonadati</taxon>
        <taxon>Pseudomonadota</taxon>
        <taxon>Gammaproteobacteria</taxon>
        <taxon>Pseudomonadales</taxon>
        <taxon>Pseudomonadaceae</taxon>
        <taxon>Pseudomonas</taxon>
        <taxon>Pseudomonas amygdali</taxon>
    </lineage>
</organism>
<accession>A0A656G6S6</accession>
<sequence>MKIFLQAVLRDFFGPPNNAKLLPEQQWFNSWLAFRQHGNAAPSV</sequence>